<reference evidence="1" key="2">
    <citation type="journal article" date="2022" name="New Phytol.">
        <title>Evolutionary transition to the ectomycorrhizal habit in the genomes of a hyperdiverse lineage of mushroom-forming fungi.</title>
        <authorList>
            <person name="Looney B."/>
            <person name="Miyauchi S."/>
            <person name="Morin E."/>
            <person name="Drula E."/>
            <person name="Courty P.E."/>
            <person name="Kohler A."/>
            <person name="Kuo A."/>
            <person name="LaButti K."/>
            <person name="Pangilinan J."/>
            <person name="Lipzen A."/>
            <person name="Riley R."/>
            <person name="Andreopoulos W."/>
            <person name="He G."/>
            <person name="Johnson J."/>
            <person name="Nolan M."/>
            <person name="Tritt A."/>
            <person name="Barry K.W."/>
            <person name="Grigoriev I.V."/>
            <person name="Nagy L.G."/>
            <person name="Hibbett D."/>
            <person name="Henrissat B."/>
            <person name="Matheny P.B."/>
            <person name="Labbe J."/>
            <person name="Martin F.M."/>
        </authorList>
    </citation>
    <scope>NUCLEOTIDE SEQUENCE</scope>
    <source>
        <strain evidence="1">HHB10654</strain>
    </source>
</reference>
<evidence type="ECO:0000313" key="2">
    <source>
        <dbReference type="Proteomes" id="UP000814140"/>
    </source>
</evidence>
<gene>
    <name evidence="1" type="ORF">BV25DRAFT_1769928</name>
</gene>
<name>A0ACB8T7N4_9AGAM</name>
<reference evidence="1" key="1">
    <citation type="submission" date="2021-03" db="EMBL/GenBank/DDBJ databases">
        <authorList>
            <consortium name="DOE Joint Genome Institute"/>
            <person name="Ahrendt S."/>
            <person name="Looney B.P."/>
            <person name="Miyauchi S."/>
            <person name="Morin E."/>
            <person name="Drula E."/>
            <person name="Courty P.E."/>
            <person name="Chicoki N."/>
            <person name="Fauchery L."/>
            <person name="Kohler A."/>
            <person name="Kuo A."/>
            <person name="Labutti K."/>
            <person name="Pangilinan J."/>
            <person name="Lipzen A."/>
            <person name="Riley R."/>
            <person name="Andreopoulos W."/>
            <person name="He G."/>
            <person name="Johnson J."/>
            <person name="Barry K.W."/>
            <person name="Grigoriev I.V."/>
            <person name="Nagy L."/>
            <person name="Hibbett D."/>
            <person name="Henrissat B."/>
            <person name="Matheny P.B."/>
            <person name="Labbe J."/>
            <person name="Martin F."/>
        </authorList>
    </citation>
    <scope>NUCLEOTIDE SEQUENCE</scope>
    <source>
        <strain evidence="1">HHB10654</strain>
    </source>
</reference>
<organism evidence="1 2">
    <name type="scientific">Artomyces pyxidatus</name>
    <dbReference type="NCBI Taxonomy" id="48021"/>
    <lineage>
        <taxon>Eukaryota</taxon>
        <taxon>Fungi</taxon>
        <taxon>Dikarya</taxon>
        <taxon>Basidiomycota</taxon>
        <taxon>Agaricomycotina</taxon>
        <taxon>Agaricomycetes</taxon>
        <taxon>Russulales</taxon>
        <taxon>Auriscalpiaceae</taxon>
        <taxon>Artomyces</taxon>
    </lineage>
</organism>
<accession>A0ACB8T7N4</accession>
<comment type="caution">
    <text evidence="1">The sequence shown here is derived from an EMBL/GenBank/DDBJ whole genome shotgun (WGS) entry which is preliminary data.</text>
</comment>
<feature type="non-terminal residue" evidence="1">
    <location>
        <position position="1"/>
    </location>
</feature>
<dbReference type="Proteomes" id="UP000814140">
    <property type="component" value="Unassembled WGS sequence"/>
</dbReference>
<proteinExistence type="predicted"/>
<protein>
    <submittedName>
        <fullName evidence="1">Uncharacterized protein</fullName>
    </submittedName>
</protein>
<dbReference type="EMBL" id="MU277197">
    <property type="protein sequence ID" value="KAI0064804.1"/>
    <property type="molecule type" value="Genomic_DNA"/>
</dbReference>
<sequence length="264" mass="29836">PDIVIREGSRPIPEYNNTALIMGMFPKLYPFGIGGFESDSRGIPLSFQKQAAYYLDIQDRSFRIHNSFIFVVNNIIQRRQAHLHTALSVSKARFKDVAKELTSITPAMLHKVAKHLEDEGKIQELTEEEKSVFQLLREVNAIAAHVPGSEASKLFARSEISSYMGYIGMPQIYLTLNPNPHHSPIFQVMVGDEKVDLSQQFPELAPSPERARRLAEDPVAAADFFDFSIRCIFQHLFGWDFQNGRSYAQGGILGRLKAFYGTTE</sequence>
<evidence type="ECO:0000313" key="1">
    <source>
        <dbReference type="EMBL" id="KAI0064804.1"/>
    </source>
</evidence>
<feature type="non-terminal residue" evidence="1">
    <location>
        <position position="264"/>
    </location>
</feature>
<keyword evidence="2" id="KW-1185">Reference proteome</keyword>